<gene>
    <name evidence="1" type="ORF">AVEN_210688_1</name>
</gene>
<dbReference type="Proteomes" id="UP000499080">
    <property type="component" value="Unassembled WGS sequence"/>
</dbReference>
<reference evidence="1 2" key="1">
    <citation type="journal article" date="2019" name="Sci. Rep.">
        <title>Orb-weaving spider Araneus ventricosus genome elucidates the spidroin gene catalogue.</title>
        <authorList>
            <person name="Kono N."/>
            <person name="Nakamura H."/>
            <person name="Ohtoshi R."/>
            <person name="Moran D.A.P."/>
            <person name="Shinohara A."/>
            <person name="Yoshida Y."/>
            <person name="Fujiwara M."/>
            <person name="Mori M."/>
            <person name="Tomita M."/>
            <person name="Arakawa K."/>
        </authorList>
    </citation>
    <scope>NUCLEOTIDE SEQUENCE [LARGE SCALE GENOMIC DNA]</scope>
</reference>
<comment type="caution">
    <text evidence="1">The sequence shown here is derived from an EMBL/GenBank/DDBJ whole genome shotgun (WGS) entry which is preliminary data.</text>
</comment>
<feature type="non-terminal residue" evidence="1">
    <location>
        <position position="160"/>
    </location>
</feature>
<sequence length="160" mass="17133">MKEYCLKLEELLHQKPYGLDDLCGKRYNHGVEKSFQVLNEFLEEQRKQAGLLVGIDFGGRDISELAVTETDGIEMEVAVCLVGCVPFVVEGREVAGLEEGGGLIAAGESSKSSDILYSKASSSDAEEELISASASDSLDCKILFSNGGRTAIGKSSMSTE</sequence>
<protein>
    <submittedName>
        <fullName evidence="1">Uncharacterized protein</fullName>
    </submittedName>
</protein>
<dbReference type="EMBL" id="BGPR01230993">
    <property type="protein sequence ID" value="GBL75350.1"/>
    <property type="molecule type" value="Genomic_DNA"/>
</dbReference>
<organism evidence="1 2">
    <name type="scientific">Araneus ventricosus</name>
    <name type="common">Orbweaver spider</name>
    <name type="synonym">Epeira ventricosa</name>
    <dbReference type="NCBI Taxonomy" id="182803"/>
    <lineage>
        <taxon>Eukaryota</taxon>
        <taxon>Metazoa</taxon>
        <taxon>Ecdysozoa</taxon>
        <taxon>Arthropoda</taxon>
        <taxon>Chelicerata</taxon>
        <taxon>Arachnida</taxon>
        <taxon>Araneae</taxon>
        <taxon>Araneomorphae</taxon>
        <taxon>Entelegynae</taxon>
        <taxon>Araneoidea</taxon>
        <taxon>Araneidae</taxon>
        <taxon>Araneus</taxon>
    </lineage>
</organism>
<keyword evidence="2" id="KW-1185">Reference proteome</keyword>
<accession>A0A4Y2A6P0</accession>
<dbReference type="AlphaFoldDB" id="A0A4Y2A6P0"/>
<evidence type="ECO:0000313" key="2">
    <source>
        <dbReference type="Proteomes" id="UP000499080"/>
    </source>
</evidence>
<name>A0A4Y2A6P0_ARAVE</name>
<evidence type="ECO:0000313" key="1">
    <source>
        <dbReference type="EMBL" id="GBL75350.1"/>
    </source>
</evidence>
<proteinExistence type="predicted"/>